<dbReference type="HOGENOM" id="CLU_3408655_0_0_9"/>
<name>Q9K5Y2_HALH5</name>
<evidence type="ECO:0000313" key="2">
    <source>
        <dbReference type="Proteomes" id="UP000001258"/>
    </source>
</evidence>
<dbReference type="AlphaFoldDB" id="Q9K5Y2"/>
<protein>
    <submittedName>
        <fullName evidence="1">BH3954 protein</fullName>
    </submittedName>
</protein>
<dbReference type="PIR" id="B84144">
    <property type="entry name" value="B84144"/>
</dbReference>
<organism evidence="1 2">
    <name type="scientific">Halalkalibacterium halodurans (strain ATCC BAA-125 / DSM 18197 / FERM 7344 / JCM 9153 / C-125)</name>
    <name type="common">Bacillus halodurans</name>
    <dbReference type="NCBI Taxonomy" id="272558"/>
    <lineage>
        <taxon>Bacteria</taxon>
        <taxon>Bacillati</taxon>
        <taxon>Bacillota</taxon>
        <taxon>Bacilli</taxon>
        <taxon>Bacillales</taxon>
        <taxon>Bacillaceae</taxon>
        <taxon>Halalkalibacterium (ex Joshi et al. 2022)</taxon>
    </lineage>
</organism>
<evidence type="ECO:0000313" key="1">
    <source>
        <dbReference type="EMBL" id="BAB07673.1"/>
    </source>
</evidence>
<sequence length="29" mass="3647">MFFVLKGWPDYFEKVFGKQWCRYSCWHAS</sequence>
<dbReference type="Proteomes" id="UP000001258">
    <property type="component" value="Chromosome"/>
</dbReference>
<proteinExistence type="predicted"/>
<reference evidence="1 2" key="1">
    <citation type="journal article" date="2000" name="Nucleic Acids Res.">
        <title>Complete genome sequence of the alkaliphilic bacterium Bacillus halodurans and genomic sequence comparison with Bacillus subtilis.</title>
        <authorList>
            <person name="Takami H."/>
            <person name="Nakasone K."/>
            <person name="Takaki Y."/>
            <person name="Maeno G."/>
            <person name="Sasaki R."/>
            <person name="Masui N."/>
            <person name="Fuji F."/>
            <person name="Hirama C."/>
            <person name="Nakamura Y."/>
            <person name="Ogasawara N."/>
            <person name="Kuhara S."/>
            <person name="Horikoshi K."/>
        </authorList>
    </citation>
    <scope>NUCLEOTIDE SEQUENCE [LARGE SCALE GENOMIC DNA]</scope>
    <source>
        <strain evidence="2">ATCC BAA-125 / DSM 18197 / FERM 7344 / JCM 9153 / C-125</strain>
    </source>
</reference>
<dbReference type="KEGG" id="bha:BH3954"/>
<accession>Q9K5Y2</accession>
<keyword evidence="2" id="KW-1185">Reference proteome</keyword>
<dbReference type="EMBL" id="BA000004">
    <property type="protein sequence ID" value="BAB07673.1"/>
    <property type="molecule type" value="Genomic_DNA"/>
</dbReference>
<gene>
    <name evidence="1" type="ordered locus">BH3954</name>
</gene>